<name>A0ABT3IJF6_9BACT</name>
<evidence type="ECO:0000313" key="1">
    <source>
        <dbReference type="EMBL" id="MCW3484100.1"/>
    </source>
</evidence>
<gene>
    <name evidence="1" type="ORF">OL497_09360</name>
</gene>
<dbReference type="RefSeq" id="WP_264729619.1">
    <property type="nucleotide sequence ID" value="NZ_JAPDNR010000001.1"/>
</dbReference>
<comment type="caution">
    <text evidence="1">The sequence shown here is derived from an EMBL/GenBank/DDBJ whole genome shotgun (WGS) entry which is preliminary data.</text>
</comment>
<accession>A0ABT3IJF6</accession>
<dbReference type="InterPro" id="IPR058238">
    <property type="entry name" value="Lant_leader_dom"/>
</dbReference>
<keyword evidence="2" id="KW-1185">Reference proteome</keyword>
<evidence type="ECO:0000313" key="2">
    <source>
        <dbReference type="Proteomes" id="UP001207742"/>
    </source>
</evidence>
<protein>
    <submittedName>
        <fullName evidence="1">Class I lanthipeptide</fullName>
    </submittedName>
</protein>
<reference evidence="1 2" key="1">
    <citation type="submission" date="2022-10" db="EMBL/GenBank/DDBJ databases">
        <title>Chitinophaga nivalis PC15 sp. nov., isolated from Pyeongchang county, South Korea.</title>
        <authorList>
            <person name="Trinh H.N."/>
        </authorList>
    </citation>
    <scope>NUCLEOTIDE SEQUENCE [LARGE SCALE GENOMIC DNA]</scope>
    <source>
        <strain evidence="1 2">PC14</strain>
    </source>
</reference>
<proteinExistence type="predicted"/>
<sequence length="62" mass="6895">MKKKVSLSKKLFLSKATVAELNQHQQQSLAGGALPLTRRDCQITAQESCITMRPGQEICIYC</sequence>
<dbReference type="Proteomes" id="UP001207742">
    <property type="component" value="Unassembled WGS sequence"/>
</dbReference>
<dbReference type="NCBIfam" id="NF038153">
    <property type="entry name" value="lant_leader_L1a"/>
    <property type="match status" value="1"/>
</dbReference>
<dbReference type="EMBL" id="JAPDNS010000001">
    <property type="protein sequence ID" value="MCW3484100.1"/>
    <property type="molecule type" value="Genomic_DNA"/>
</dbReference>
<organism evidence="1 2">
    <name type="scientific">Chitinophaga nivalis</name>
    <dbReference type="NCBI Taxonomy" id="2991709"/>
    <lineage>
        <taxon>Bacteria</taxon>
        <taxon>Pseudomonadati</taxon>
        <taxon>Bacteroidota</taxon>
        <taxon>Chitinophagia</taxon>
        <taxon>Chitinophagales</taxon>
        <taxon>Chitinophagaceae</taxon>
        <taxon>Chitinophaga</taxon>
    </lineage>
</organism>